<keyword evidence="2 6" id="KW-0699">rRNA-binding</keyword>
<sequence length="122" mass="13941">MSQPVKARNIGIVYPGLKPPEKSCNDLKCPWHGHIKVRGMLIVGKIVKTRMKSTVTVEREYTVWIRKYRRYEKRRSKIHAHCPPCISVREGDIVLIGETRPLAKSVAFVVLGVLKHSVEIVQ</sequence>
<dbReference type="CDD" id="cd00364">
    <property type="entry name" value="Ribosomal_uS17"/>
    <property type="match status" value="1"/>
</dbReference>
<dbReference type="InterPro" id="IPR019978">
    <property type="entry name" value="Ribosomal_uS17_archaeal"/>
</dbReference>
<name>A0A7C4D0X8_9CREN</name>
<dbReference type="InterPro" id="IPR028333">
    <property type="entry name" value="Ribosomal_uS17_arc/euk"/>
</dbReference>
<protein>
    <recommendedName>
        <fullName evidence="6">Small ribosomal subunit protein uS17</fullName>
    </recommendedName>
</protein>
<comment type="subunit">
    <text evidence="6">Part of the 30S ribosomal subunit.</text>
</comment>
<evidence type="ECO:0000256" key="1">
    <source>
        <dbReference type="ARBA" id="ARBA00010254"/>
    </source>
</evidence>
<dbReference type="GO" id="GO:0003735">
    <property type="term" value="F:structural constituent of ribosome"/>
    <property type="evidence" value="ECO:0007669"/>
    <property type="project" value="UniProtKB-UniRule"/>
</dbReference>
<comment type="similarity">
    <text evidence="1 6">Belongs to the universal ribosomal protein uS17 family.</text>
</comment>
<proteinExistence type="inferred from homology"/>
<dbReference type="GO" id="GO:0019843">
    <property type="term" value="F:rRNA binding"/>
    <property type="evidence" value="ECO:0007669"/>
    <property type="project" value="UniProtKB-UniRule"/>
</dbReference>
<comment type="caution">
    <text evidence="7">The sequence shown here is derived from an EMBL/GenBank/DDBJ whole genome shotgun (WGS) entry which is preliminary data.</text>
</comment>
<evidence type="ECO:0000256" key="6">
    <source>
        <dbReference type="HAMAP-Rule" id="MF_01345"/>
    </source>
</evidence>
<gene>
    <name evidence="6" type="primary">rps17</name>
    <name evidence="7" type="ORF">ENU31_02185</name>
</gene>
<evidence type="ECO:0000256" key="3">
    <source>
        <dbReference type="ARBA" id="ARBA00022884"/>
    </source>
</evidence>
<evidence type="ECO:0000256" key="2">
    <source>
        <dbReference type="ARBA" id="ARBA00022730"/>
    </source>
</evidence>
<comment type="function">
    <text evidence="6">One of the primary rRNA binding proteins, it binds specifically to the 5'-end of 16S ribosomal RNA.</text>
</comment>
<dbReference type="InterPro" id="IPR012340">
    <property type="entry name" value="NA-bd_OB-fold"/>
</dbReference>
<dbReference type="GO" id="GO:0022627">
    <property type="term" value="C:cytosolic small ribosomal subunit"/>
    <property type="evidence" value="ECO:0007669"/>
    <property type="project" value="UniProtKB-UniRule"/>
</dbReference>
<dbReference type="PRINTS" id="PR00973">
    <property type="entry name" value="RIBOSOMALS17"/>
</dbReference>
<dbReference type="InterPro" id="IPR000266">
    <property type="entry name" value="Ribosomal_uS17"/>
</dbReference>
<reference evidence="7" key="1">
    <citation type="journal article" date="2020" name="mSystems">
        <title>Genome- and Community-Level Interaction Insights into Carbon Utilization and Element Cycling Functions of Hydrothermarchaeota in Hydrothermal Sediment.</title>
        <authorList>
            <person name="Zhou Z."/>
            <person name="Liu Y."/>
            <person name="Xu W."/>
            <person name="Pan J."/>
            <person name="Luo Z.H."/>
            <person name="Li M."/>
        </authorList>
    </citation>
    <scope>NUCLEOTIDE SEQUENCE [LARGE SCALE GENOMIC DNA]</scope>
    <source>
        <strain evidence="7">SpSt-658</strain>
    </source>
</reference>
<dbReference type="Pfam" id="PF00366">
    <property type="entry name" value="Ribosomal_S17"/>
    <property type="match status" value="1"/>
</dbReference>
<keyword evidence="5 6" id="KW-0687">Ribonucleoprotein</keyword>
<keyword evidence="4 6" id="KW-0689">Ribosomal protein</keyword>
<dbReference type="NCBIfam" id="NF006345">
    <property type="entry name" value="PRK08572.1"/>
    <property type="match status" value="1"/>
</dbReference>
<dbReference type="AlphaFoldDB" id="A0A7C4D0X8"/>
<organism evidence="7">
    <name type="scientific">Ignisphaera aggregans</name>
    <dbReference type="NCBI Taxonomy" id="334771"/>
    <lineage>
        <taxon>Archaea</taxon>
        <taxon>Thermoproteota</taxon>
        <taxon>Thermoprotei</taxon>
        <taxon>Desulfurococcales</taxon>
        <taxon>Desulfurococcaceae</taxon>
        <taxon>Ignisphaera</taxon>
    </lineage>
</organism>
<dbReference type="PANTHER" id="PTHR10744:SF9">
    <property type="entry name" value="40S RIBOSOMAL PROTEIN S11-RELATED"/>
    <property type="match status" value="1"/>
</dbReference>
<dbReference type="SUPFAM" id="SSF50249">
    <property type="entry name" value="Nucleic acid-binding proteins"/>
    <property type="match status" value="1"/>
</dbReference>
<dbReference type="EMBL" id="DTCA01000071">
    <property type="protein sequence ID" value="HGM07208.1"/>
    <property type="molecule type" value="Genomic_DNA"/>
</dbReference>
<dbReference type="HAMAP" id="MF_01345_A">
    <property type="entry name" value="Ribosomal_uS17_A"/>
    <property type="match status" value="1"/>
</dbReference>
<dbReference type="PANTHER" id="PTHR10744">
    <property type="entry name" value="40S RIBOSOMAL PROTEIN S11 FAMILY MEMBER"/>
    <property type="match status" value="1"/>
</dbReference>
<accession>A0A7C4D0X8</accession>
<dbReference type="Gene3D" id="2.40.50.1000">
    <property type="match status" value="1"/>
</dbReference>
<evidence type="ECO:0000256" key="4">
    <source>
        <dbReference type="ARBA" id="ARBA00022980"/>
    </source>
</evidence>
<evidence type="ECO:0000313" key="7">
    <source>
        <dbReference type="EMBL" id="HGM07208.1"/>
    </source>
</evidence>
<dbReference type="GO" id="GO:0006412">
    <property type="term" value="P:translation"/>
    <property type="evidence" value="ECO:0007669"/>
    <property type="project" value="UniProtKB-UniRule"/>
</dbReference>
<keyword evidence="3 6" id="KW-0694">RNA-binding</keyword>
<dbReference type="NCBIfam" id="TIGR03630">
    <property type="entry name" value="uS17_arch"/>
    <property type="match status" value="1"/>
</dbReference>
<evidence type="ECO:0000256" key="5">
    <source>
        <dbReference type="ARBA" id="ARBA00023274"/>
    </source>
</evidence>